<organism evidence="1 2">
    <name type="scientific">Dreissena polymorpha</name>
    <name type="common">Zebra mussel</name>
    <name type="synonym">Mytilus polymorpha</name>
    <dbReference type="NCBI Taxonomy" id="45954"/>
    <lineage>
        <taxon>Eukaryota</taxon>
        <taxon>Metazoa</taxon>
        <taxon>Spiralia</taxon>
        <taxon>Lophotrochozoa</taxon>
        <taxon>Mollusca</taxon>
        <taxon>Bivalvia</taxon>
        <taxon>Autobranchia</taxon>
        <taxon>Heteroconchia</taxon>
        <taxon>Euheterodonta</taxon>
        <taxon>Imparidentia</taxon>
        <taxon>Neoheterodontei</taxon>
        <taxon>Myida</taxon>
        <taxon>Dreissenoidea</taxon>
        <taxon>Dreissenidae</taxon>
        <taxon>Dreissena</taxon>
    </lineage>
</organism>
<dbReference type="SUPFAM" id="SSF63829">
    <property type="entry name" value="Calcium-dependent phosphotriesterase"/>
    <property type="match status" value="1"/>
</dbReference>
<keyword evidence="2" id="KW-1185">Reference proteome</keyword>
<evidence type="ECO:0000313" key="2">
    <source>
        <dbReference type="Proteomes" id="UP000828390"/>
    </source>
</evidence>
<dbReference type="InterPro" id="IPR011042">
    <property type="entry name" value="6-blade_b-propeller_TolB-like"/>
</dbReference>
<reference evidence="1" key="2">
    <citation type="submission" date="2020-11" db="EMBL/GenBank/DDBJ databases">
        <authorList>
            <person name="McCartney M.A."/>
            <person name="Auch B."/>
            <person name="Kono T."/>
            <person name="Mallez S."/>
            <person name="Becker A."/>
            <person name="Gohl D.M."/>
            <person name="Silverstein K.A.T."/>
            <person name="Koren S."/>
            <person name="Bechman K.B."/>
            <person name="Herman A."/>
            <person name="Abrahante J.E."/>
            <person name="Garbe J."/>
        </authorList>
    </citation>
    <scope>NUCLEOTIDE SEQUENCE</scope>
    <source>
        <strain evidence="1">Duluth1</strain>
        <tissue evidence="1">Whole animal</tissue>
    </source>
</reference>
<evidence type="ECO:0000313" key="1">
    <source>
        <dbReference type="EMBL" id="KAH3844749.1"/>
    </source>
</evidence>
<name>A0A9D4KS73_DREPO</name>
<dbReference type="Proteomes" id="UP000828390">
    <property type="component" value="Unassembled WGS sequence"/>
</dbReference>
<sequence>MYVTSYSHHKLLTLSMDGTVLSSLKDPALRFPRCLNVLETGQLLVCVHGSHTVVQVAREGVVVTLASK</sequence>
<gene>
    <name evidence="1" type="ORF">DPMN_087011</name>
</gene>
<protein>
    <submittedName>
        <fullName evidence="1">Uncharacterized protein</fullName>
    </submittedName>
</protein>
<proteinExistence type="predicted"/>
<dbReference type="EMBL" id="JAIWYP010000003">
    <property type="protein sequence ID" value="KAH3844749.1"/>
    <property type="molecule type" value="Genomic_DNA"/>
</dbReference>
<dbReference type="AlphaFoldDB" id="A0A9D4KS73"/>
<comment type="caution">
    <text evidence="1">The sequence shown here is derived from an EMBL/GenBank/DDBJ whole genome shotgun (WGS) entry which is preliminary data.</text>
</comment>
<accession>A0A9D4KS73</accession>
<dbReference type="Gene3D" id="2.120.10.30">
    <property type="entry name" value="TolB, C-terminal domain"/>
    <property type="match status" value="1"/>
</dbReference>
<reference evidence="1" key="1">
    <citation type="journal article" date="2019" name="bioRxiv">
        <title>The Genome of the Zebra Mussel, Dreissena polymorpha: A Resource for Invasive Species Research.</title>
        <authorList>
            <person name="McCartney M.A."/>
            <person name="Auch B."/>
            <person name="Kono T."/>
            <person name="Mallez S."/>
            <person name="Zhang Y."/>
            <person name="Obille A."/>
            <person name="Becker A."/>
            <person name="Abrahante J.E."/>
            <person name="Garbe J."/>
            <person name="Badalamenti J.P."/>
            <person name="Herman A."/>
            <person name="Mangelson H."/>
            <person name="Liachko I."/>
            <person name="Sullivan S."/>
            <person name="Sone E.D."/>
            <person name="Koren S."/>
            <person name="Silverstein K.A.T."/>
            <person name="Beckman K.B."/>
            <person name="Gohl D.M."/>
        </authorList>
    </citation>
    <scope>NUCLEOTIDE SEQUENCE</scope>
    <source>
        <strain evidence="1">Duluth1</strain>
        <tissue evidence="1">Whole animal</tissue>
    </source>
</reference>